<keyword evidence="14" id="KW-1003">Cell membrane</keyword>
<dbReference type="InterPro" id="IPR036121">
    <property type="entry name" value="ATPase_F1/V1/A1_a/bsu_N_sf"/>
</dbReference>
<dbReference type="CDD" id="cd18113">
    <property type="entry name" value="ATP-synt_F1_alpha_C"/>
    <property type="match status" value="1"/>
</dbReference>
<dbReference type="GO" id="GO:0045259">
    <property type="term" value="C:proton-transporting ATP synthase complex"/>
    <property type="evidence" value="ECO:0007669"/>
    <property type="project" value="UniProtKB-KW"/>
</dbReference>
<dbReference type="Pfam" id="PF00306">
    <property type="entry name" value="ATP-synt_ab_C"/>
    <property type="match status" value="1"/>
</dbReference>
<proteinExistence type="inferred from homology"/>
<dbReference type="HAMAP" id="MF_01346">
    <property type="entry name" value="ATP_synth_alpha_bact"/>
    <property type="match status" value="1"/>
</dbReference>
<evidence type="ECO:0000256" key="2">
    <source>
        <dbReference type="ARBA" id="ARBA00004170"/>
    </source>
</evidence>
<dbReference type="CDD" id="cd01132">
    <property type="entry name" value="F1-ATPase_alpha_CD"/>
    <property type="match status" value="1"/>
</dbReference>
<keyword evidence="7 14" id="KW-0067">ATP-binding</keyword>
<dbReference type="FunFam" id="2.40.30.20:FF:000001">
    <property type="entry name" value="ATP synthase subunit alpha"/>
    <property type="match status" value="1"/>
</dbReference>
<dbReference type="GO" id="GO:0043531">
    <property type="term" value="F:ADP binding"/>
    <property type="evidence" value="ECO:0007669"/>
    <property type="project" value="TreeGrafter"/>
</dbReference>
<feature type="binding site" evidence="14">
    <location>
        <begin position="173"/>
        <end position="180"/>
    </location>
    <ligand>
        <name>ATP</name>
        <dbReference type="ChEBI" id="CHEBI:30616"/>
    </ligand>
</feature>
<accession>A0AB33JF46</accession>
<dbReference type="InterPro" id="IPR023366">
    <property type="entry name" value="ATP_synth_asu-like_sf"/>
</dbReference>
<feature type="site" description="Required for activity" evidence="14">
    <location>
        <position position="389"/>
    </location>
</feature>
<dbReference type="InterPro" id="IPR000194">
    <property type="entry name" value="ATPase_F1/V1/A1_a/bsu_nucl-bd"/>
</dbReference>
<evidence type="ECO:0000256" key="11">
    <source>
        <dbReference type="ARBA" id="ARBA00023196"/>
    </source>
</evidence>
<feature type="domain" description="ATP synthase alpha subunit C-terminal" evidence="16">
    <location>
        <begin position="398"/>
        <end position="520"/>
    </location>
</feature>
<keyword evidence="12 14" id="KW-0066">ATP synthesis</keyword>
<feature type="domain" description="ATPase F1/V1/A1 complex alpha/beta subunit N-terminal" evidence="17">
    <location>
        <begin position="29"/>
        <end position="93"/>
    </location>
</feature>
<evidence type="ECO:0000313" key="18">
    <source>
        <dbReference type="EMBL" id="BFO80836.1"/>
    </source>
</evidence>
<evidence type="ECO:0000256" key="1">
    <source>
        <dbReference type="ARBA" id="ARBA00003784"/>
    </source>
</evidence>
<evidence type="ECO:0000256" key="8">
    <source>
        <dbReference type="ARBA" id="ARBA00022967"/>
    </source>
</evidence>
<keyword evidence="9 14" id="KW-0406">Ion transport</keyword>
<name>A0AB33JF46_9BACT</name>
<sequence>MSDKIKPSEVSAVLLQQLQDINSTGQFDEVGTVLTVSDGVARIYGLRNAEANELLEFENGTMAIVMNLEEDNVGCILLGPTSGIKEGQVVKRTHRIASIRVNDNMLGRVINPLGEAIDGNGDIDLTDSFEMPLDRKAPGVIYRQPVKEPLQTGLKAVDSMIPIGRGQRELIIGDRQTGKTAIAVDTIINQKSFYDAGNPVYCIYVAIGQKASTVANLVQTLKEHGALPYSIIVSATAADPAAMQYYAPFAGAAIGEYFRDRGYSALVVYDDLSKQAVAYREVSLILRRPSGREAYPGDVFYLHSRLLERAARINDQQEIAEQMNDLPESMKGHVRGGGSLTALPIIETQAGDVSAYIPTNVISITDGQIYLESNLFNQGFRPAINVGISVSRVGGSAQIKSMKKVAGTLKIDQAQYRELESFSKFSSDMDAVTAMTLDRGRKNNQLLIQPQYSPMPVGEQIAILYCGVHGLMHDVPVEHIRECQDAFLDKLRVQYGTTIESLAKGQLTEEDTSVIESVMADISGQYKA</sequence>
<dbReference type="PANTHER" id="PTHR48082">
    <property type="entry name" value="ATP SYNTHASE SUBUNIT ALPHA, MITOCHONDRIAL"/>
    <property type="match status" value="1"/>
</dbReference>
<dbReference type="Pfam" id="PF02874">
    <property type="entry name" value="ATP-synt_ab_N"/>
    <property type="match status" value="1"/>
</dbReference>
<evidence type="ECO:0000256" key="3">
    <source>
        <dbReference type="ARBA" id="ARBA00008936"/>
    </source>
</evidence>
<keyword evidence="6 14" id="KW-0375">Hydrogen ion transport</keyword>
<dbReference type="SUPFAM" id="SSF52540">
    <property type="entry name" value="P-loop containing nucleoside triphosphate hydrolases"/>
    <property type="match status" value="1"/>
</dbReference>
<evidence type="ECO:0000256" key="6">
    <source>
        <dbReference type="ARBA" id="ARBA00022781"/>
    </source>
</evidence>
<keyword evidence="4 14" id="KW-0813">Transport</keyword>
<dbReference type="InterPro" id="IPR000793">
    <property type="entry name" value="ATP_synth_asu_C"/>
</dbReference>
<reference evidence="18" key="1">
    <citation type="submission" date="2024-07" db="EMBL/GenBank/DDBJ databases">
        <title>Complete genome sequence of Prevotella sp. YM-2024 GTC17262.</title>
        <authorList>
            <person name="Hayashi M."/>
            <person name="Muto Y."/>
            <person name="Tanaka K."/>
            <person name="Niwa H."/>
        </authorList>
    </citation>
    <scope>NUCLEOTIDE SEQUENCE</scope>
    <source>
        <strain evidence="18">GTC17262</strain>
    </source>
</reference>
<dbReference type="Gene3D" id="2.40.30.20">
    <property type="match status" value="1"/>
</dbReference>
<dbReference type="EC" id="7.1.2.2" evidence="14"/>
<dbReference type="InterPro" id="IPR038376">
    <property type="entry name" value="ATP_synth_asu_C_sf"/>
</dbReference>
<keyword evidence="8 14" id="KW-1278">Translocase</keyword>
<evidence type="ECO:0000256" key="12">
    <source>
        <dbReference type="ARBA" id="ARBA00023310"/>
    </source>
</evidence>
<evidence type="ECO:0000256" key="14">
    <source>
        <dbReference type="HAMAP-Rule" id="MF_01346"/>
    </source>
</evidence>
<evidence type="ECO:0000256" key="9">
    <source>
        <dbReference type="ARBA" id="ARBA00023065"/>
    </source>
</evidence>
<dbReference type="EMBL" id="AP035789">
    <property type="protein sequence ID" value="BFO80836.1"/>
    <property type="molecule type" value="Genomic_DNA"/>
</dbReference>
<evidence type="ECO:0000259" key="15">
    <source>
        <dbReference type="Pfam" id="PF00006"/>
    </source>
</evidence>
<comment type="function">
    <text evidence="1 14">Produces ATP from ADP in the presence of a proton gradient across the membrane. The alpha chain is a regulatory subunit.</text>
</comment>
<evidence type="ECO:0000259" key="17">
    <source>
        <dbReference type="Pfam" id="PF02874"/>
    </source>
</evidence>
<dbReference type="NCBIfam" id="TIGR00962">
    <property type="entry name" value="atpA"/>
    <property type="match status" value="1"/>
</dbReference>
<dbReference type="PANTHER" id="PTHR48082:SF2">
    <property type="entry name" value="ATP SYNTHASE SUBUNIT ALPHA, MITOCHONDRIAL"/>
    <property type="match status" value="1"/>
</dbReference>
<feature type="domain" description="ATPase F1/V1/A1 complex alpha/beta subunit nucleotide-binding" evidence="15">
    <location>
        <begin position="153"/>
        <end position="391"/>
    </location>
</feature>
<keyword evidence="10 14" id="KW-0472">Membrane</keyword>
<protein>
    <recommendedName>
        <fullName evidence="14">ATP synthase subunit alpha</fullName>
        <ecNumber evidence="14">7.1.2.2</ecNumber>
    </recommendedName>
    <alternativeName>
        <fullName evidence="14">ATP synthase F1 sector subunit alpha</fullName>
    </alternativeName>
    <alternativeName>
        <fullName evidence="14">F-ATPase subunit alpha</fullName>
    </alternativeName>
</protein>
<dbReference type="NCBIfam" id="NF009884">
    <property type="entry name" value="PRK13343.1"/>
    <property type="match status" value="1"/>
</dbReference>
<comment type="catalytic activity">
    <reaction evidence="14">
        <text>ATP + H2O + 4 H(+)(in) = ADP + phosphate + 5 H(+)(out)</text>
        <dbReference type="Rhea" id="RHEA:57720"/>
        <dbReference type="ChEBI" id="CHEBI:15377"/>
        <dbReference type="ChEBI" id="CHEBI:15378"/>
        <dbReference type="ChEBI" id="CHEBI:30616"/>
        <dbReference type="ChEBI" id="CHEBI:43474"/>
        <dbReference type="ChEBI" id="CHEBI:456216"/>
        <dbReference type="EC" id="7.1.2.2"/>
    </reaction>
</comment>
<comment type="subunit">
    <text evidence="13">F-type ATPases have 2 components, CF(1) - the catalytic core - and CF(0) - the membrane proton channel. CF(1) has five subunits: alpha(3), beta(3), gamma(1), delta(1), epsilon(1). CF(0) has four main subunits: a(1), b(1), b'(1) and c(9-12).</text>
</comment>
<dbReference type="AlphaFoldDB" id="A0AB33JF46"/>
<comment type="similarity">
    <text evidence="3 14">Belongs to the ATPase alpha/beta chains family.</text>
</comment>
<dbReference type="InterPro" id="IPR004100">
    <property type="entry name" value="ATPase_F1/V1/A1_a/bsu_N"/>
</dbReference>
<dbReference type="Gene3D" id="3.40.50.300">
    <property type="entry name" value="P-loop containing nucleotide triphosphate hydrolases"/>
    <property type="match status" value="1"/>
</dbReference>
<dbReference type="InterPro" id="IPR005294">
    <property type="entry name" value="ATP_synth_F1_asu"/>
</dbReference>
<keyword evidence="5 14" id="KW-0547">Nucleotide-binding</keyword>
<dbReference type="PROSITE" id="PS00152">
    <property type="entry name" value="ATPASE_ALPHA_BETA"/>
    <property type="match status" value="1"/>
</dbReference>
<dbReference type="FunFam" id="3.40.50.300:FF:000002">
    <property type="entry name" value="ATP synthase subunit alpha"/>
    <property type="match status" value="1"/>
</dbReference>
<evidence type="ECO:0000256" key="7">
    <source>
        <dbReference type="ARBA" id="ARBA00022840"/>
    </source>
</evidence>
<dbReference type="SUPFAM" id="SSF47917">
    <property type="entry name" value="C-terminal domain of alpha and beta subunits of F1 ATP synthase"/>
    <property type="match status" value="1"/>
</dbReference>
<organism evidence="18">
    <name type="scientific">Prevotella sp. GTC17262</name>
    <dbReference type="NCBI Taxonomy" id="3236797"/>
    <lineage>
        <taxon>Bacteria</taxon>
        <taxon>Pseudomonadati</taxon>
        <taxon>Bacteroidota</taxon>
        <taxon>Bacteroidia</taxon>
        <taxon>Bacteroidales</taxon>
        <taxon>Prevotellaceae</taxon>
        <taxon>Prevotella</taxon>
    </lineage>
</organism>
<dbReference type="Gene3D" id="1.20.150.20">
    <property type="entry name" value="ATP synthase alpha/beta chain, C-terminal domain"/>
    <property type="match status" value="1"/>
</dbReference>
<dbReference type="GO" id="GO:0046933">
    <property type="term" value="F:proton-transporting ATP synthase activity, rotational mechanism"/>
    <property type="evidence" value="ECO:0007669"/>
    <property type="project" value="UniProtKB-UniRule"/>
</dbReference>
<comment type="subcellular location">
    <subcellularLocation>
        <location evidence="14">Cell membrane</location>
        <topology evidence="14">Peripheral membrane protein</topology>
    </subcellularLocation>
    <subcellularLocation>
        <location evidence="2">Membrane</location>
        <topology evidence="2">Peripheral membrane protein</topology>
    </subcellularLocation>
</comment>
<evidence type="ECO:0000259" key="16">
    <source>
        <dbReference type="Pfam" id="PF00306"/>
    </source>
</evidence>
<dbReference type="FunFam" id="1.20.150.20:FF:000001">
    <property type="entry name" value="ATP synthase subunit alpha"/>
    <property type="match status" value="1"/>
</dbReference>
<dbReference type="GO" id="GO:0005524">
    <property type="term" value="F:ATP binding"/>
    <property type="evidence" value="ECO:0007669"/>
    <property type="project" value="UniProtKB-UniRule"/>
</dbReference>
<dbReference type="Pfam" id="PF00006">
    <property type="entry name" value="ATP-synt_ab"/>
    <property type="match status" value="1"/>
</dbReference>
<evidence type="ECO:0000256" key="10">
    <source>
        <dbReference type="ARBA" id="ARBA00023136"/>
    </source>
</evidence>
<dbReference type="SUPFAM" id="SSF50615">
    <property type="entry name" value="N-terminal domain of alpha and beta subunits of F1 ATP synthase"/>
    <property type="match status" value="1"/>
</dbReference>
<dbReference type="GO" id="GO:0005886">
    <property type="term" value="C:plasma membrane"/>
    <property type="evidence" value="ECO:0007669"/>
    <property type="project" value="UniProtKB-SubCell"/>
</dbReference>
<dbReference type="InterPro" id="IPR020003">
    <property type="entry name" value="ATPase_a/bsu_AS"/>
</dbReference>
<dbReference type="InterPro" id="IPR027417">
    <property type="entry name" value="P-loop_NTPase"/>
</dbReference>
<dbReference type="InterPro" id="IPR033732">
    <property type="entry name" value="ATP_synth_F1_a_nt-bd_dom"/>
</dbReference>
<keyword evidence="11 14" id="KW-0139">CF(1)</keyword>
<evidence type="ECO:0000256" key="5">
    <source>
        <dbReference type="ARBA" id="ARBA00022741"/>
    </source>
</evidence>
<evidence type="ECO:0000256" key="13">
    <source>
        <dbReference type="ARBA" id="ARBA00026013"/>
    </source>
</evidence>
<dbReference type="CDD" id="cd18116">
    <property type="entry name" value="ATP-synt_F1_alpha_N"/>
    <property type="match status" value="1"/>
</dbReference>
<evidence type="ECO:0000256" key="4">
    <source>
        <dbReference type="ARBA" id="ARBA00022448"/>
    </source>
</evidence>
<gene>
    <name evidence="14 18" type="primary">atpA</name>
    <name evidence="18" type="ORF">GTC17262_10270</name>
</gene>